<reference evidence="1 2" key="1">
    <citation type="submission" date="2020-04" db="EMBL/GenBank/DDBJ databases">
        <title>MicrobeNet Type strains.</title>
        <authorList>
            <person name="Nicholson A.C."/>
        </authorList>
    </citation>
    <scope>NUCLEOTIDE SEQUENCE [LARGE SCALE GENOMIC DNA]</scope>
    <source>
        <strain evidence="1 2">JCM 12354</strain>
    </source>
</reference>
<dbReference type="RefSeq" id="WP_067876083.1">
    <property type="nucleotide sequence ID" value="NZ_JAAXOP010000010.1"/>
</dbReference>
<name>A0A846XYD4_9NOCA</name>
<keyword evidence="2" id="KW-1185">Reference proteome</keyword>
<comment type="caution">
    <text evidence="1">The sequence shown here is derived from an EMBL/GenBank/DDBJ whole genome shotgun (WGS) entry which is preliminary data.</text>
</comment>
<dbReference type="InterPro" id="IPR011473">
    <property type="entry name" value="DUF1579"/>
</dbReference>
<dbReference type="AlphaFoldDB" id="A0A846XYD4"/>
<evidence type="ECO:0000313" key="2">
    <source>
        <dbReference type="Proteomes" id="UP000565711"/>
    </source>
</evidence>
<accession>A0A846XYD4</accession>
<organism evidence="1 2">
    <name type="scientific">Nocardia vermiculata</name>
    <dbReference type="NCBI Taxonomy" id="257274"/>
    <lineage>
        <taxon>Bacteria</taxon>
        <taxon>Bacillati</taxon>
        <taxon>Actinomycetota</taxon>
        <taxon>Actinomycetes</taxon>
        <taxon>Mycobacteriales</taxon>
        <taxon>Nocardiaceae</taxon>
        <taxon>Nocardia</taxon>
    </lineage>
</organism>
<sequence length="169" mass="18948">MQHDQQVSPLLTDVRAEHRWLRQFLGDWAYESSPVAGPGETTETFTGTERVRAVGDLWVVAEGEGALPGNESTTTLLTLGFDSQRDSFICTWIGSMMSSLWQYDDIRLDSAANSLTLCADGPGILDQSVTTRFKDVMTFDTPDLRTVSSYHQVQDGTWETFLVSRYRRA</sequence>
<dbReference type="EMBL" id="JAAXOP010000010">
    <property type="protein sequence ID" value="NKY52196.1"/>
    <property type="molecule type" value="Genomic_DNA"/>
</dbReference>
<gene>
    <name evidence="1" type="ORF">HGA08_18420</name>
</gene>
<evidence type="ECO:0000313" key="1">
    <source>
        <dbReference type="EMBL" id="NKY52196.1"/>
    </source>
</evidence>
<dbReference type="Pfam" id="PF07617">
    <property type="entry name" value="DUF1579"/>
    <property type="match status" value="1"/>
</dbReference>
<proteinExistence type="predicted"/>
<protein>
    <submittedName>
        <fullName evidence="1">DUF1579 domain-containing protein</fullName>
    </submittedName>
</protein>
<dbReference type="Proteomes" id="UP000565711">
    <property type="component" value="Unassembled WGS sequence"/>
</dbReference>